<evidence type="ECO:0000256" key="5">
    <source>
        <dbReference type="ARBA" id="ARBA00022741"/>
    </source>
</evidence>
<accession>A0ABX8SK13</accession>
<organism evidence="10 11">
    <name type="scientific">Tessaracoccus palaemonis</name>
    <dbReference type="NCBI Taxonomy" id="2829499"/>
    <lineage>
        <taxon>Bacteria</taxon>
        <taxon>Bacillati</taxon>
        <taxon>Actinomycetota</taxon>
        <taxon>Actinomycetes</taxon>
        <taxon>Propionibacteriales</taxon>
        <taxon>Propionibacteriaceae</taxon>
        <taxon>Tessaracoccus</taxon>
    </lineage>
</organism>
<dbReference type="GO" id="GO:0005524">
    <property type="term" value="F:ATP binding"/>
    <property type="evidence" value="ECO:0007669"/>
    <property type="project" value="UniProtKB-KW"/>
</dbReference>
<dbReference type="Proteomes" id="UP000824504">
    <property type="component" value="Chromosome"/>
</dbReference>
<dbReference type="PANTHER" id="PTHR43790:SF1">
    <property type="entry name" value="XYLOSE IMPORT ATP-BINDING PROTEIN XYLG"/>
    <property type="match status" value="1"/>
</dbReference>
<keyword evidence="1" id="KW-0813">Transport</keyword>
<keyword evidence="11" id="KW-1185">Reference proteome</keyword>
<feature type="domain" description="ABC transporter" evidence="9">
    <location>
        <begin position="38"/>
        <end position="275"/>
    </location>
</feature>
<dbReference type="InterPro" id="IPR050107">
    <property type="entry name" value="ABC_carbohydrate_import_ATPase"/>
</dbReference>
<gene>
    <name evidence="10" type="ORF">KDB89_02150</name>
</gene>
<dbReference type="InterPro" id="IPR053466">
    <property type="entry name" value="L-arabinose_ABC_transporter"/>
</dbReference>
<name>A0ABX8SK13_9ACTN</name>
<evidence type="ECO:0000313" key="11">
    <source>
        <dbReference type="Proteomes" id="UP000824504"/>
    </source>
</evidence>
<protein>
    <submittedName>
        <fullName evidence="10">ATP-binding cassette domain-containing protein</fullName>
    </submittedName>
</protein>
<reference evidence="10 11" key="1">
    <citation type="submission" date="2021-07" db="EMBL/GenBank/DDBJ databases">
        <title>complete genome sequencing of Tessaracoccus sp.J1M15.</title>
        <authorList>
            <person name="Bae J.-W."/>
            <person name="Kim D.-y."/>
        </authorList>
    </citation>
    <scope>NUCLEOTIDE SEQUENCE [LARGE SCALE GENOMIC DNA]</scope>
    <source>
        <strain evidence="10 11">J1M15</strain>
    </source>
</reference>
<keyword evidence="7" id="KW-1278">Translocase</keyword>
<evidence type="ECO:0000256" key="1">
    <source>
        <dbReference type="ARBA" id="ARBA00022448"/>
    </source>
</evidence>
<evidence type="ECO:0000256" key="4">
    <source>
        <dbReference type="ARBA" id="ARBA00022737"/>
    </source>
</evidence>
<evidence type="ECO:0000256" key="3">
    <source>
        <dbReference type="ARBA" id="ARBA00022597"/>
    </source>
</evidence>
<dbReference type="Pfam" id="PF00005">
    <property type="entry name" value="ABC_tran"/>
    <property type="match status" value="2"/>
</dbReference>
<keyword evidence="3" id="KW-0762">Sugar transport</keyword>
<evidence type="ECO:0000313" key="10">
    <source>
        <dbReference type="EMBL" id="QXT63309.1"/>
    </source>
</evidence>
<proteinExistence type="predicted"/>
<dbReference type="CDD" id="cd03215">
    <property type="entry name" value="ABC_Carb_Monos_II"/>
    <property type="match status" value="1"/>
</dbReference>
<evidence type="ECO:0000259" key="9">
    <source>
        <dbReference type="PROSITE" id="PS50893"/>
    </source>
</evidence>
<dbReference type="NCBIfam" id="NF040905">
    <property type="entry name" value="GguA"/>
    <property type="match status" value="1"/>
</dbReference>
<feature type="domain" description="ABC transporter" evidence="9">
    <location>
        <begin position="296"/>
        <end position="540"/>
    </location>
</feature>
<keyword evidence="2" id="KW-1003">Cell membrane</keyword>
<sequence length="549" mass="59833">MKDAGLTLASVVKPSRFGVERLESSKTGGNVTDNPVLLEMVGITKEFPGVRALDNVTMQVRRGDIHAICGENGAGKSTLMKVLSGVYAHGTYDGRILFDGEEMRFASIRESEERGIVIIHQELALIPELSVTENIFLGSEVVRGMLIDWDAARTQAAELLARVGLDVDPDTPVKTLGVGQQQLIEIAKALSKNVRLLILDEPTSALNEDDSENLLDLMRGLKGRGITCIMISHKLNEIAEVSDAVTVIRDGKTVDTYDVVAGQVDEDRIIKAMVGRSIENRYPTREPHIGETLFEVQGWTVEHPSLPGRLVAKNESFTVRRGEVVGFAGLMGAGRTELMRSLFGRSYGTYLEGRMWLDGKEIAPTSVQQAITCGLAYVTEDRKSLGLNLIDSIKSTIVLANLKGIVSRGLLQLDKEADVAETYRRDLRIKTASVDSGVATLSGGNQQKVVLAKWMYTSPQVLILDEPTRGIDVGAKYEIYKLIHALADEGKAVIVVSSELPELLGITDRIYTIREGEITGELASADADQETLMRRMTTTSTAPADPAQI</sequence>
<evidence type="ECO:0000256" key="6">
    <source>
        <dbReference type="ARBA" id="ARBA00022840"/>
    </source>
</evidence>
<dbReference type="CDD" id="cd03216">
    <property type="entry name" value="ABC_Carb_Monos_I"/>
    <property type="match status" value="1"/>
</dbReference>
<dbReference type="EMBL" id="CP079216">
    <property type="protein sequence ID" value="QXT63309.1"/>
    <property type="molecule type" value="Genomic_DNA"/>
</dbReference>
<dbReference type="InterPro" id="IPR003593">
    <property type="entry name" value="AAA+_ATPase"/>
</dbReference>
<dbReference type="PROSITE" id="PS50893">
    <property type="entry name" value="ABC_TRANSPORTER_2"/>
    <property type="match status" value="2"/>
</dbReference>
<dbReference type="PANTHER" id="PTHR43790">
    <property type="entry name" value="CARBOHYDRATE TRANSPORT ATP-BINDING PROTEIN MG119-RELATED"/>
    <property type="match status" value="1"/>
</dbReference>
<evidence type="ECO:0000256" key="2">
    <source>
        <dbReference type="ARBA" id="ARBA00022475"/>
    </source>
</evidence>
<keyword evidence="6 10" id="KW-0067">ATP-binding</keyword>
<evidence type="ECO:0000256" key="8">
    <source>
        <dbReference type="ARBA" id="ARBA00023136"/>
    </source>
</evidence>
<dbReference type="InterPro" id="IPR017871">
    <property type="entry name" value="ABC_transporter-like_CS"/>
</dbReference>
<dbReference type="PROSITE" id="PS00211">
    <property type="entry name" value="ABC_TRANSPORTER_1"/>
    <property type="match status" value="1"/>
</dbReference>
<keyword evidence="5" id="KW-0547">Nucleotide-binding</keyword>
<keyword evidence="8" id="KW-0472">Membrane</keyword>
<evidence type="ECO:0000256" key="7">
    <source>
        <dbReference type="ARBA" id="ARBA00022967"/>
    </source>
</evidence>
<keyword evidence="4" id="KW-0677">Repeat</keyword>
<dbReference type="InterPro" id="IPR003439">
    <property type="entry name" value="ABC_transporter-like_ATP-bd"/>
</dbReference>
<dbReference type="SMART" id="SM00382">
    <property type="entry name" value="AAA"/>
    <property type="match status" value="2"/>
</dbReference>